<keyword evidence="3" id="KW-1185">Reference proteome</keyword>
<reference evidence="2 3" key="1">
    <citation type="submission" date="2024-07" db="EMBL/GenBank/DDBJ databases">
        <title>Luteimonas salilacus sp. nov., isolated from the shore soil of Salt Lake in Tibet of China.</title>
        <authorList>
            <person name="Zhang X."/>
            <person name="Li A."/>
        </authorList>
    </citation>
    <scope>NUCLEOTIDE SEQUENCE [LARGE SCALE GENOMIC DNA]</scope>
    <source>
        <strain evidence="2 3">B3-2-R+30</strain>
    </source>
</reference>
<feature type="domain" description="DUF559" evidence="1">
    <location>
        <begin position="30"/>
        <end position="137"/>
    </location>
</feature>
<dbReference type="CDD" id="cd01038">
    <property type="entry name" value="Endonuclease_DUF559"/>
    <property type="match status" value="1"/>
</dbReference>
<organism evidence="2 3">
    <name type="scientific">Luteimonas salinilitoris</name>
    <dbReference type="NCBI Taxonomy" id="3237697"/>
    <lineage>
        <taxon>Bacteria</taxon>
        <taxon>Pseudomonadati</taxon>
        <taxon>Pseudomonadota</taxon>
        <taxon>Gammaproteobacteria</taxon>
        <taxon>Lysobacterales</taxon>
        <taxon>Lysobacteraceae</taxon>
        <taxon>Luteimonas</taxon>
    </lineage>
</organism>
<proteinExistence type="predicted"/>
<comment type="caution">
    <text evidence="2">The sequence shown here is derived from an EMBL/GenBank/DDBJ whole genome shotgun (WGS) entry which is preliminary data.</text>
</comment>
<dbReference type="GO" id="GO:0004519">
    <property type="term" value="F:endonuclease activity"/>
    <property type="evidence" value="ECO:0007669"/>
    <property type="project" value="UniProtKB-KW"/>
</dbReference>
<evidence type="ECO:0000313" key="3">
    <source>
        <dbReference type="Proteomes" id="UP001566331"/>
    </source>
</evidence>
<dbReference type="PANTHER" id="PTHR38590:SF1">
    <property type="entry name" value="BLL0828 PROTEIN"/>
    <property type="match status" value="1"/>
</dbReference>
<dbReference type="EMBL" id="JBFWIC010000033">
    <property type="protein sequence ID" value="MEZ0476357.1"/>
    <property type="molecule type" value="Genomic_DNA"/>
</dbReference>
<evidence type="ECO:0000259" key="1">
    <source>
        <dbReference type="Pfam" id="PF04480"/>
    </source>
</evidence>
<gene>
    <name evidence="2" type="ORF">AB6713_17310</name>
</gene>
<dbReference type="Pfam" id="PF04480">
    <property type="entry name" value="DUF559"/>
    <property type="match status" value="1"/>
</dbReference>
<accession>A0ABV4HXE7</accession>
<dbReference type="RefSeq" id="WP_370565645.1">
    <property type="nucleotide sequence ID" value="NZ_JBFWIB010000021.1"/>
</dbReference>
<dbReference type="InterPro" id="IPR007569">
    <property type="entry name" value="DUF559"/>
</dbReference>
<dbReference type="InterPro" id="IPR011335">
    <property type="entry name" value="Restrct_endonuc-II-like"/>
</dbReference>
<sequence length="142" mass="16070">MLTATIAFPPFEKGGQGGFTPAMLPYARHLKPYARRLRSAMTDAEQRLWHRVRRRQIAGVQFYRQKPLGPYIVDFHAPAARLVVEIDGGQHFAADGLRADAERDAALTRMGLQVLRFDDRQVLRETDAVVEEIWRAIDGGRG</sequence>
<keyword evidence="2" id="KW-0540">Nuclease</keyword>
<protein>
    <submittedName>
        <fullName evidence="2">Endonuclease domain-containing protein</fullName>
    </submittedName>
</protein>
<dbReference type="Proteomes" id="UP001566331">
    <property type="component" value="Unassembled WGS sequence"/>
</dbReference>
<name>A0ABV4HXE7_9GAMM</name>
<evidence type="ECO:0000313" key="2">
    <source>
        <dbReference type="EMBL" id="MEZ0476357.1"/>
    </source>
</evidence>
<keyword evidence="2" id="KW-0378">Hydrolase</keyword>
<dbReference type="SUPFAM" id="SSF52980">
    <property type="entry name" value="Restriction endonuclease-like"/>
    <property type="match status" value="1"/>
</dbReference>
<keyword evidence="2" id="KW-0255">Endonuclease</keyword>
<dbReference type="Gene3D" id="3.40.960.10">
    <property type="entry name" value="VSR Endonuclease"/>
    <property type="match status" value="1"/>
</dbReference>
<dbReference type="PANTHER" id="PTHR38590">
    <property type="entry name" value="BLL0828 PROTEIN"/>
    <property type="match status" value="1"/>
</dbReference>
<dbReference type="InterPro" id="IPR047216">
    <property type="entry name" value="Endonuclease_DUF559_bact"/>
</dbReference>